<dbReference type="InterPro" id="IPR007310">
    <property type="entry name" value="Aerobactin_biosyn_IucA/IucC_N"/>
</dbReference>
<keyword evidence="5" id="KW-1185">Reference proteome</keyword>
<dbReference type="GO" id="GO:0016881">
    <property type="term" value="F:acid-amino acid ligase activity"/>
    <property type="evidence" value="ECO:0007669"/>
    <property type="project" value="UniProtKB-ARBA"/>
</dbReference>
<evidence type="ECO:0008006" key="6">
    <source>
        <dbReference type="Google" id="ProtNLM"/>
    </source>
</evidence>
<evidence type="ECO:0000313" key="5">
    <source>
        <dbReference type="Proteomes" id="UP000030185"/>
    </source>
</evidence>
<dbReference type="OrthoDB" id="495728at2"/>
<dbReference type="InterPro" id="IPR037455">
    <property type="entry name" value="LucA/IucC-like"/>
</dbReference>
<dbReference type="Pfam" id="PF06276">
    <property type="entry name" value="FhuF"/>
    <property type="match status" value="1"/>
</dbReference>
<evidence type="ECO:0000313" key="4">
    <source>
        <dbReference type="EMBL" id="GAL84855.1"/>
    </source>
</evidence>
<evidence type="ECO:0000259" key="2">
    <source>
        <dbReference type="Pfam" id="PF04183"/>
    </source>
</evidence>
<comment type="pathway">
    <text evidence="1">Siderophore biosynthesis.</text>
</comment>
<dbReference type="eggNOG" id="COG4264">
    <property type="taxonomic scope" value="Bacteria"/>
</dbReference>
<evidence type="ECO:0000259" key="3">
    <source>
        <dbReference type="Pfam" id="PF06276"/>
    </source>
</evidence>
<dbReference type="PANTHER" id="PTHR34384:SF6">
    <property type="entry name" value="STAPHYLOFERRIN B SYNTHASE"/>
    <property type="match status" value="1"/>
</dbReference>
<dbReference type="RefSeq" id="WP_045462321.1">
    <property type="nucleotide sequence ID" value="NZ_BBLT01000003.1"/>
</dbReference>
<organism evidence="4 5">
    <name type="scientific">Sporocytophaga myxococcoides</name>
    <dbReference type="NCBI Taxonomy" id="153721"/>
    <lineage>
        <taxon>Bacteria</taxon>
        <taxon>Pseudomonadati</taxon>
        <taxon>Bacteroidota</taxon>
        <taxon>Cytophagia</taxon>
        <taxon>Cytophagales</taxon>
        <taxon>Cytophagaceae</taxon>
        <taxon>Sporocytophaga</taxon>
    </lineage>
</organism>
<sequence>MDKELNSHITREFWEKANEIHIGKIISEFAHESIIKPSLQETRNGWGIYKLITPGDSSIIYHFEARVLKLNHWLLKKGSVKKMVNGKSHLPESIHFILEFQQNLEIPETLLPGYLEEITATLYGSMFILKHNQIPVNKLVNADYQTIEHAMFNGHPIFVANNGRVGFDAEDYRKYAPEANQSIQLVWLAGHKSRASFNAVEELPYENLMKQELGEAIIQQFNRQLAEKGLNPDEYVFIPVHPWQWDNKLAILFAPDIVANQLVLMGSGPDIYLVQQSLRTLFNISNPEKFYTKTALSILNMGFLRGMSPYFMDTTPAITTWIKSTIGKDPYIKSLGFTMLCEVATVGYRNFTFEKFGQTSSYNKMLAALWRESPASITKKGQQLMTMAALIHIDHENQALLPEIIKNSGFTISDWLRKYLRCYLAPLLHAFYEHDLSFIPHGENVILVLENHIPVKIIMKDITEEINVLNPEVKLPEKAQRIYLEIPDDIRMLNILIDVFDGFFRFVTAILEEYCQFTDEEFWRLVAECIHDYQQENTHLERKFKRFDLFVKEYDQSCLNRLQLRNHRQMFNSADPVSSFQLVGRHQNPIYKYRHPKKHNIESAITTA</sequence>
<comment type="caution">
    <text evidence="4">The sequence shown here is derived from an EMBL/GenBank/DDBJ whole genome shotgun (WGS) entry which is preliminary data.</text>
</comment>
<gene>
    <name evidence="4" type="ORF">MYP_2083</name>
</gene>
<dbReference type="InterPro" id="IPR022770">
    <property type="entry name" value="IucA/IucC-like_C"/>
</dbReference>
<dbReference type="Pfam" id="PF04183">
    <property type="entry name" value="IucA_IucC"/>
    <property type="match status" value="1"/>
</dbReference>
<dbReference type="STRING" id="153721.MYP_2083"/>
<reference evidence="4 5" key="1">
    <citation type="submission" date="2014-09" db="EMBL/GenBank/DDBJ databases">
        <title>Sporocytophaga myxococcoides PG-01 genome sequencing.</title>
        <authorList>
            <person name="Liu L."/>
            <person name="Gao P.J."/>
            <person name="Chen G.J."/>
            <person name="Wang L.S."/>
        </authorList>
    </citation>
    <scope>NUCLEOTIDE SEQUENCE [LARGE SCALE GENOMIC DNA]</scope>
    <source>
        <strain evidence="4 5">PG-01</strain>
    </source>
</reference>
<feature type="domain" description="Aerobactin siderophore biosynthesis IucA/IucC N-terminal" evidence="2">
    <location>
        <begin position="143"/>
        <end position="392"/>
    </location>
</feature>
<accession>A0A098LD68</accession>
<dbReference type="Gene3D" id="6.10.250.3370">
    <property type="match status" value="1"/>
</dbReference>
<feature type="domain" description="Aerobactin siderophore biosynthesis IucA/IucC-like C-terminal" evidence="3">
    <location>
        <begin position="413"/>
        <end position="570"/>
    </location>
</feature>
<dbReference type="AlphaFoldDB" id="A0A098LD68"/>
<proteinExistence type="predicted"/>
<name>A0A098LD68_9BACT</name>
<dbReference type="Gene3D" id="1.10.510.40">
    <property type="match status" value="1"/>
</dbReference>
<dbReference type="EMBL" id="BBLT01000003">
    <property type="protein sequence ID" value="GAL84855.1"/>
    <property type="molecule type" value="Genomic_DNA"/>
</dbReference>
<dbReference type="Gene3D" id="3.30.310.280">
    <property type="match status" value="1"/>
</dbReference>
<protein>
    <recommendedName>
        <fullName evidence="6">IucA/IucC family protein</fullName>
    </recommendedName>
</protein>
<dbReference type="GO" id="GO:0019290">
    <property type="term" value="P:siderophore biosynthetic process"/>
    <property type="evidence" value="ECO:0007669"/>
    <property type="project" value="InterPro"/>
</dbReference>
<evidence type="ECO:0000256" key="1">
    <source>
        <dbReference type="ARBA" id="ARBA00004924"/>
    </source>
</evidence>
<dbReference type="PANTHER" id="PTHR34384">
    <property type="entry name" value="L-2,3-DIAMINOPROPANOATE--CITRATE LIGASE"/>
    <property type="match status" value="1"/>
</dbReference>
<dbReference type="Proteomes" id="UP000030185">
    <property type="component" value="Unassembled WGS sequence"/>
</dbReference>